<keyword evidence="8" id="KW-0503">Monooxygenase</keyword>
<dbReference type="InterPro" id="IPR036396">
    <property type="entry name" value="Cyt_P450_sf"/>
</dbReference>
<dbReference type="PRINTS" id="PR00463">
    <property type="entry name" value="EP450I"/>
</dbReference>
<dbReference type="GO" id="GO:0004497">
    <property type="term" value="F:monooxygenase activity"/>
    <property type="evidence" value="ECO:0007669"/>
    <property type="project" value="UniProtKB-KW"/>
</dbReference>
<comment type="pathway">
    <text evidence="2">Secondary metabolite biosynthesis.</text>
</comment>
<proteinExistence type="inferred from homology"/>
<accession>A0A9P5MMG5</accession>
<keyword evidence="5 9" id="KW-0479">Metal-binding</keyword>
<dbReference type="Pfam" id="PF00067">
    <property type="entry name" value="p450"/>
    <property type="match status" value="1"/>
</dbReference>
<feature type="binding site" description="axial binding residue" evidence="9">
    <location>
        <position position="461"/>
    </location>
    <ligand>
        <name>heme</name>
        <dbReference type="ChEBI" id="CHEBI:30413"/>
    </ligand>
    <ligandPart>
        <name>Fe</name>
        <dbReference type="ChEBI" id="CHEBI:18248"/>
    </ligandPart>
</feature>
<comment type="caution">
    <text evidence="10">The sequence shown here is derived from an EMBL/GenBank/DDBJ whole genome shotgun (WGS) entry which is preliminary data.</text>
</comment>
<evidence type="ECO:0000256" key="7">
    <source>
        <dbReference type="ARBA" id="ARBA00023004"/>
    </source>
</evidence>
<evidence type="ECO:0000256" key="4">
    <source>
        <dbReference type="ARBA" id="ARBA00022617"/>
    </source>
</evidence>
<evidence type="ECO:0000313" key="11">
    <source>
        <dbReference type="EMBL" id="KAF8485171.1"/>
    </source>
</evidence>
<protein>
    <submittedName>
        <fullName evidence="10">Cytochrome P450</fullName>
    </submittedName>
</protein>
<dbReference type="PANTHER" id="PTHR46300:SF7">
    <property type="entry name" value="P450, PUTATIVE (EUROFUNG)-RELATED"/>
    <property type="match status" value="1"/>
</dbReference>
<comment type="similarity">
    <text evidence="3">Belongs to the cytochrome P450 family.</text>
</comment>
<keyword evidence="12" id="KW-1185">Reference proteome</keyword>
<dbReference type="GO" id="GO:0020037">
    <property type="term" value="F:heme binding"/>
    <property type="evidence" value="ECO:0007669"/>
    <property type="project" value="InterPro"/>
</dbReference>
<reference evidence="10" key="1">
    <citation type="submission" date="2019-10" db="EMBL/GenBank/DDBJ databases">
        <authorList>
            <consortium name="DOE Joint Genome Institute"/>
            <person name="Kuo A."/>
            <person name="Miyauchi S."/>
            <person name="Kiss E."/>
            <person name="Drula E."/>
            <person name="Kohler A."/>
            <person name="Sanchez-Garcia M."/>
            <person name="Andreopoulos B."/>
            <person name="Barry K.W."/>
            <person name="Bonito G."/>
            <person name="Buee M."/>
            <person name="Carver A."/>
            <person name="Chen C."/>
            <person name="Cichocki N."/>
            <person name="Clum A."/>
            <person name="Culley D."/>
            <person name="Crous P.W."/>
            <person name="Fauchery L."/>
            <person name="Girlanda M."/>
            <person name="Hayes R."/>
            <person name="Keri Z."/>
            <person name="LaButti K."/>
            <person name="Lipzen A."/>
            <person name="Lombard V."/>
            <person name="Magnuson J."/>
            <person name="Maillard F."/>
            <person name="Morin E."/>
            <person name="Murat C."/>
            <person name="Nolan M."/>
            <person name="Ohm R."/>
            <person name="Pangilinan J."/>
            <person name="Pereira M."/>
            <person name="Perotto S."/>
            <person name="Peter M."/>
            <person name="Riley R."/>
            <person name="Sitrit Y."/>
            <person name="Stielow B."/>
            <person name="Szollosi G."/>
            <person name="Zifcakova L."/>
            <person name="Stursova M."/>
            <person name="Spatafora J.W."/>
            <person name="Tedersoo L."/>
            <person name="Vaario L.-M."/>
            <person name="Yamada A."/>
            <person name="Yan M."/>
            <person name="Wang P."/>
            <person name="Xu J."/>
            <person name="Bruns T."/>
            <person name="Baldrian P."/>
            <person name="Vilgalys R."/>
            <person name="Henrissat B."/>
            <person name="Grigoriev I.V."/>
            <person name="Hibbett D."/>
            <person name="Nagy L.G."/>
            <person name="Martin F.M."/>
        </authorList>
    </citation>
    <scope>NUCLEOTIDE SEQUENCE</scope>
    <source>
        <strain evidence="10">Prilba</strain>
    </source>
</reference>
<dbReference type="GO" id="GO:0016705">
    <property type="term" value="F:oxidoreductase activity, acting on paired donors, with incorporation or reduction of molecular oxygen"/>
    <property type="evidence" value="ECO:0007669"/>
    <property type="project" value="InterPro"/>
</dbReference>
<dbReference type="InterPro" id="IPR050364">
    <property type="entry name" value="Cytochrome_P450_fung"/>
</dbReference>
<dbReference type="PANTHER" id="PTHR46300">
    <property type="entry name" value="P450, PUTATIVE (EUROFUNG)-RELATED-RELATED"/>
    <property type="match status" value="1"/>
</dbReference>
<evidence type="ECO:0000256" key="1">
    <source>
        <dbReference type="ARBA" id="ARBA00001971"/>
    </source>
</evidence>
<evidence type="ECO:0000256" key="5">
    <source>
        <dbReference type="ARBA" id="ARBA00022723"/>
    </source>
</evidence>
<sequence length="538" mass="60566">MSTLSDSPLGLLEDLKYSLLQFWLRVQDHEIFSIGAILGLIVLYAARYLASPFRKLPPGPRGYPIIGNLLELSAGQWLKFTEWQKTYGDVIYLNAAGLPVVIINSQRAGVTLLDRRAAIYSDRPRNIIACDIMTRGLFFGFSGYGDTWRRIRKAADEGFSKSSVKGYCETQMTEAVILACDLLVNPAQWDLHLRRAAASKALSVVYGYPTLTSEQNHIVVAINDFSERIFKAGFVGAHLVQFFPWLQHLPSSLAKWKRDAEAWYKQDSAMFNGLLHMVETNVAKGDDHQSVAATLIREVERNKLSFMERSWLAGTVYVGGADTTSTVMAWWMLAMLAYPETQARAHAELDTVVGRARLPTFADYTHLPYIRAMVKEVLRWRPVAPLGTPHRSTEDDWYEGMFIPKGTICIPNVWCMNREPEVYGQNAMHFDPGRYLDATREISPGASQEGHLTYGFGRRKCVGRHMADNSLFINIAVLLWAVKIERKVDASGQLLPLDVDGFLDHGVVVRPVPFECEITPRFSEASSLLVQERELRGV</sequence>
<keyword evidence="6" id="KW-0560">Oxidoreductase</keyword>
<dbReference type="PRINTS" id="PR00385">
    <property type="entry name" value="P450"/>
</dbReference>
<dbReference type="Gene3D" id="1.10.630.10">
    <property type="entry name" value="Cytochrome P450"/>
    <property type="match status" value="1"/>
</dbReference>
<keyword evidence="4 9" id="KW-0349">Heme</keyword>
<gene>
    <name evidence="11" type="ORF">DFH94DRAFT_266475</name>
    <name evidence="10" type="ORF">DFH94DRAFT_453682</name>
</gene>
<evidence type="ECO:0000313" key="10">
    <source>
        <dbReference type="EMBL" id="KAF8463376.1"/>
    </source>
</evidence>
<dbReference type="InterPro" id="IPR002401">
    <property type="entry name" value="Cyt_P450_E_grp-I"/>
</dbReference>
<evidence type="ECO:0000256" key="3">
    <source>
        <dbReference type="ARBA" id="ARBA00010617"/>
    </source>
</evidence>
<evidence type="ECO:0000256" key="8">
    <source>
        <dbReference type="ARBA" id="ARBA00023033"/>
    </source>
</evidence>
<dbReference type="GO" id="GO:0005506">
    <property type="term" value="F:iron ion binding"/>
    <property type="evidence" value="ECO:0007669"/>
    <property type="project" value="InterPro"/>
</dbReference>
<dbReference type="SUPFAM" id="SSF48264">
    <property type="entry name" value="Cytochrome P450"/>
    <property type="match status" value="1"/>
</dbReference>
<evidence type="ECO:0000313" key="12">
    <source>
        <dbReference type="Proteomes" id="UP000759537"/>
    </source>
</evidence>
<evidence type="ECO:0000256" key="2">
    <source>
        <dbReference type="ARBA" id="ARBA00005179"/>
    </source>
</evidence>
<comment type="cofactor">
    <cofactor evidence="1 9">
        <name>heme</name>
        <dbReference type="ChEBI" id="CHEBI:30413"/>
    </cofactor>
</comment>
<dbReference type="EMBL" id="WHVB01000003">
    <property type="protein sequence ID" value="KAF8485171.1"/>
    <property type="molecule type" value="Genomic_DNA"/>
</dbReference>
<dbReference type="InterPro" id="IPR001128">
    <property type="entry name" value="Cyt_P450"/>
</dbReference>
<dbReference type="EMBL" id="WHVB01000073">
    <property type="protein sequence ID" value="KAF8463376.1"/>
    <property type="molecule type" value="Genomic_DNA"/>
</dbReference>
<dbReference type="CDD" id="cd11065">
    <property type="entry name" value="CYP64-like"/>
    <property type="match status" value="1"/>
</dbReference>
<evidence type="ECO:0000256" key="6">
    <source>
        <dbReference type="ARBA" id="ARBA00023002"/>
    </source>
</evidence>
<reference evidence="10" key="2">
    <citation type="journal article" date="2020" name="Nat. Commun.">
        <title>Large-scale genome sequencing of mycorrhizal fungi provides insights into the early evolution of symbiotic traits.</title>
        <authorList>
            <person name="Miyauchi S."/>
            <person name="Kiss E."/>
            <person name="Kuo A."/>
            <person name="Drula E."/>
            <person name="Kohler A."/>
            <person name="Sanchez-Garcia M."/>
            <person name="Morin E."/>
            <person name="Andreopoulos B."/>
            <person name="Barry K.W."/>
            <person name="Bonito G."/>
            <person name="Buee M."/>
            <person name="Carver A."/>
            <person name="Chen C."/>
            <person name="Cichocki N."/>
            <person name="Clum A."/>
            <person name="Culley D."/>
            <person name="Crous P.W."/>
            <person name="Fauchery L."/>
            <person name="Girlanda M."/>
            <person name="Hayes R.D."/>
            <person name="Keri Z."/>
            <person name="LaButti K."/>
            <person name="Lipzen A."/>
            <person name="Lombard V."/>
            <person name="Magnuson J."/>
            <person name="Maillard F."/>
            <person name="Murat C."/>
            <person name="Nolan M."/>
            <person name="Ohm R.A."/>
            <person name="Pangilinan J."/>
            <person name="Pereira M.F."/>
            <person name="Perotto S."/>
            <person name="Peter M."/>
            <person name="Pfister S."/>
            <person name="Riley R."/>
            <person name="Sitrit Y."/>
            <person name="Stielow J.B."/>
            <person name="Szollosi G."/>
            <person name="Zifcakova L."/>
            <person name="Stursova M."/>
            <person name="Spatafora J.W."/>
            <person name="Tedersoo L."/>
            <person name="Vaario L.M."/>
            <person name="Yamada A."/>
            <person name="Yan M."/>
            <person name="Wang P."/>
            <person name="Xu J."/>
            <person name="Bruns T."/>
            <person name="Baldrian P."/>
            <person name="Vilgalys R."/>
            <person name="Dunand C."/>
            <person name="Henrissat B."/>
            <person name="Grigoriev I.V."/>
            <person name="Hibbett D."/>
            <person name="Nagy L.G."/>
            <person name="Martin F.M."/>
        </authorList>
    </citation>
    <scope>NUCLEOTIDE SEQUENCE</scope>
    <source>
        <strain evidence="10">Prilba</strain>
    </source>
</reference>
<evidence type="ECO:0000256" key="9">
    <source>
        <dbReference type="PIRSR" id="PIRSR602401-1"/>
    </source>
</evidence>
<dbReference type="Proteomes" id="UP000759537">
    <property type="component" value="Unassembled WGS sequence"/>
</dbReference>
<keyword evidence="7 9" id="KW-0408">Iron</keyword>
<organism evidence="10 12">
    <name type="scientific">Russula ochroleuca</name>
    <dbReference type="NCBI Taxonomy" id="152965"/>
    <lineage>
        <taxon>Eukaryota</taxon>
        <taxon>Fungi</taxon>
        <taxon>Dikarya</taxon>
        <taxon>Basidiomycota</taxon>
        <taxon>Agaricomycotina</taxon>
        <taxon>Agaricomycetes</taxon>
        <taxon>Russulales</taxon>
        <taxon>Russulaceae</taxon>
        <taxon>Russula</taxon>
    </lineage>
</organism>
<dbReference type="AlphaFoldDB" id="A0A9P5MMG5"/>
<dbReference type="OrthoDB" id="2789670at2759"/>
<name>A0A9P5MMG5_9AGAM</name>